<accession>A0ACC1Q902</accession>
<organism evidence="1 2">
    <name type="scientific">Trametes sanguinea</name>
    <dbReference type="NCBI Taxonomy" id="158606"/>
    <lineage>
        <taxon>Eukaryota</taxon>
        <taxon>Fungi</taxon>
        <taxon>Dikarya</taxon>
        <taxon>Basidiomycota</taxon>
        <taxon>Agaricomycotina</taxon>
        <taxon>Agaricomycetes</taxon>
        <taxon>Polyporales</taxon>
        <taxon>Polyporaceae</taxon>
        <taxon>Trametes</taxon>
    </lineage>
</organism>
<gene>
    <name evidence="1" type="ORF">NUW54_g707</name>
</gene>
<comment type="caution">
    <text evidence="1">The sequence shown here is derived from an EMBL/GenBank/DDBJ whole genome shotgun (WGS) entry which is preliminary data.</text>
</comment>
<evidence type="ECO:0000313" key="1">
    <source>
        <dbReference type="EMBL" id="KAJ3016913.1"/>
    </source>
</evidence>
<dbReference type="EMBL" id="JANSHE010000098">
    <property type="protein sequence ID" value="KAJ3016913.1"/>
    <property type="molecule type" value="Genomic_DNA"/>
</dbReference>
<evidence type="ECO:0000313" key="2">
    <source>
        <dbReference type="Proteomes" id="UP001144978"/>
    </source>
</evidence>
<reference evidence="1" key="1">
    <citation type="submission" date="2022-08" db="EMBL/GenBank/DDBJ databases">
        <title>Genome Sequence of Pycnoporus sanguineus.</title>
        <authorList>
            <person name="Buettner E."/>
        </authorList>
    </citation>
    <scope>NUCLEOTIDE SEQUENCE</scope>
    <source>
        <strain evidence="1">CG-C14</strain>
    </source>
</reference>
<sequence length="271" mass="31271">MAPAGTTELSSTKRSQIVTLRKEGLTYGQIDARLGVAQLTCCKAFQHYKAHKTFHSLRRSGRPQALTLYNKQIIIRTIRQHCFWSYKKVGMEAGGYTELQLHRVVRKAGYHRWAHQNLERDWVQVFWTDSCTSRGRGGLDAERYVAQVLEGPLLAFYTQMQDQTGKRMLVVEDGAPAHKAKVTEKARQQLGIKQLEHPLSSPDLNPIKPLWFKLKKRVQDTPGAYKSLDSLWEAAKVAWEEMSDEVVRWEMSKMGVRVWEVLKVHGRHIRF</sequence>
<keyword evidence="2" id="KW-1185">Reference proteome</keyword>
<protein>
    <submittedName>
        <fullName evidence="1">Uncharacterized protein</fullName>
    </submittedName>
</protein>
<dbReference type="Proteomes" id="UP001144978">
    <property type="component" value="Unassembled WGS sequence"/>
</dbReference>
<name>A0ACC1Q902_9APHY</name>
<proteinExistence type="predicted"/>